<keyword evidence="3" id="KW-1185">Reference proteome</keyword>
<comment type="caution">
    <text evidence="2">The sequence shown here is derived from an EMBL/GenBank/DDBJ whole genome shotgun (WGS) entry which is preliminary data.</text>
</comment>
<evidence type="ECO:0000313" key="3">
    <source>
        <dbReference type="Proteomes" id="UP000605986"/>
    </source>
</evidence>
<evidence type="ECO:0000313" key="2">
    <source>
        <dbReference type="EMBL" id="KAF4454153.1"/>
    </source>
</evidence>
<dbReference type="AlphaFoldDB" id="A0A8H4KRX5"/>
<protein>
    <submittedName>
        <fullName evidence="2">Equisetin cluster transcription factor eqxR</fullName>
    </submittedName>
</protein>
<dbReference type="Proteomes" id="UP000605986">
    <property type="component" value="Unassembled WGS sequence"/>
</dbReference>
<feature type="compositionally biased region" description="Polar residues" evidence="1">
    <location>
        <begin position="20"/>
        <end position="33"/>
    </location>
</feature>
<organism evidence="2 3">
    <name type="scientific">Fusarium austroafricanum</name>
    <dbReference type="NCBI Taxonomy" id="2364996"/>
    <lineage>
        <taxon>Eukaryota</taxon>
        <taxon>Fungi</taxon>
        <taxon>Dikarya</taxon>
        <taxon>Ascomycota</taxon>
        <taxon>Pezizomycotina</taxon>
        <taxon>Sordariomycetes</taxon>
        <taxon>Hypocreomycetidae</taxon>
        <taxon>Hypocreales</taxon>
        <taxon>Nectriaceae</taxon>
        <taxon>Fusarium</taxon>
        <taxon>Fusarium concolor species complex</taxon>
    </lineage>
</organism>
<dbReference type="OrthoDB" id="4222821at2759"/>
<name>A0A8H4KRX5_9HYPO</name>
<gene>
    <name evidence="2" type="ORF">F53441_3288</name>
</gene>
<accession>A0A8H4KRX5</accession>
<sequence length="459" mass="50245">MRSLSLPQAQMHCFPRKLSSGIQSQSKRSNAAKKTNEKPTDAETLQAQSQAYIEDSTLGVSAPLPGLSFGSPTAWIDGLAAQEAKEGLGDGPRHGLSLSEGDIWADLGTSQDLNLLDLTQSSLPTHNYQPQFSALDNYNAPVGKEWQFNSSEHSDHTTTTPHIIAQLSALVIKIHETSRTLEEGPWSSLADSKQLRDYPIGRVLSLSQDLSATLSCIWLSKGINSQHQPTNVMVPEYQPRTERERSPSSPFSLSDMMDYSDLLSSIQITPEMSDFKDEFDTPTDSSVAPTVDMPTMLLVLSCYTSLVKLYSLVFAHFESHLSHLPDPASPYTSQNVLLSRRWGLQLGELPSADETCAKVYTAVQVLLDAFQSVEDILGLPRSLSAVRHRACGRDGAELDAELSGGSLWTDFLAPSVFKANGNGSSGEECEELRQLSIKVGSLEALIREKMRLPGSRDYI</sequence>
<evidence type="ECO:0000256" key="1">
    <source>
        <dbReference type="SAM" id="MobiDB-lite"/>
    </source>
</evidence>
<feature type="region of interest" description="Disordered" evidence="1">
    <location>
        <begin position="15"/>
        <end position="45"/>
    </location>
</feature>
<reference evidence="2" key="1">
    <citation type="submission" date="2020-01" db="EMBL/GenBank/DDBJ databases">
        <title>Identification and distribution of gene clusters putatively required for synthesis of sphingolipid metabolism inhibitors in phylogenetically diverse species of the filamentous fungus Fusarium.</title>
        <authorList>
            <person name="Kim H.-S."/>
            <person name="Busman M."/>
            <person name="Brown D.W."/>
            <person name="Divon H."/>
            <person name="Uhlig S."/>
            <person name="Proctor R.H."/>
        </authorList>
    </citation>
    <scope>NUCLEOTIDE SEQUENCE</scope>
    <source>
        <strain evidence="2">NRRL 53441</strain>
    </source>
</reference>
<proteinExistence type="predicted"/>
<dbReference type="EMBL" id="JAADJG010000132">
    <property type="protein sequence ID" value="KAF4454153.1"/>
    <property type="molecule type" value="Genomic_DNA"/>
</dbReference>